<evidence type="ECO:0000256" key="3">
    <source>
        <dbReference type="ARBA" id="ARBA00010288"/>
    </source>
</evidence>
<feature type="transmembrane region" description="Helical" evidence="10">
    <location>
        <begin position="116"/>
        <end position="134"/>
    </location>
</feature>
<feature type="transmembrane region" description="Helical" evidence="10">
    <location>
        <begin position="81"/>
        <end position="104"/>
    </location>
</feature>
<keyword evidence="10" id="KW-0813">Transport</keyword>
<dbReference type="STRING" id="703135.A0A2A9NME7"/>
<sequence length="542" mass="60186">MAPRDANLLKSSISLVGLQLFSRLFTFGLNQTLFRLVSPSAYGTAAIQFEFMLSTILFLSREGVRNTLLRAHEDKMKAKSGVTNLSFLPIALGIPLAILMTSLYGTHARREVQQQPHFTISIWIYALAAFVELLSEPMHNTAMSELRTDVRVKAEGLGVTVKTVLTFLVLYYDSRHPSGGDVALLAFALGQLSYSVCVVAKYIAHYGARHLVPKISPHIKDKGQALLDPSLLGLSMSMTIQSVVKHFLTEGDKFILSWFSPLQDQGGYAIAVNYGSLIARIGFQPVEETLRVFFSRTLSPPIQENTSAALRPKQEGLITAARTLISLLAIQISFSLLLIAFAPPYLPLLLRVLLPPRYLETSAPIVLRAWIYYIPFLAINGGLEAFVSSVARPTDLARQSRFMALFSALYISTAVAFYRFTTLGDASLVYANIINLSARIAYCIHFTSRYYSSNNSKQILSWPRASPPIPFLLATVVSGWMVRMNSQEIQVAESDLGLRFLFRRGTISHIGYGAALSVICLSIWWKTQAHFISMTLPRKKES</sequence>
<evidence type="ECO:0000256" key="10">
    <source>
        <dbReference type="RuleBase" id="RU365067"/>
    </source>
</evidence>
<evidence type="ECO:0000256" key="6">
    <source>
        <dbReference type="ARBA" id="ARBA00022989"/>
    </source>
</evidence>
<dbReference type="PANTHER" id="PTHR13117">
    <property type="entry name" value="ENDOPLASMIC RETICULUM MULTISPAN TRANSMEMBRANE PROTEIN-RELATED"/>
    <property type="match status" value="1"/>
</dbReference>
<evidence type="ECO:0000256" key="4">
    <source>
        <dbReference type="ARBA" id="ARBA00022692"/>
    </source>
</evidence>
<proteinExistence type="inferred from homology"/>
<feature type="transmembrane region" description="Helical" evidence="10">
    <location>
        <begin position="506"/>
        <end position="525"/>
    </location>
</feature>
<feature type="transmembrane region" description="Helical" evidence="10">
    <location>
        <begin position="402"/>
        <end position="421"/>
    </location>
</feature>
<evidence type="ECO:0000256" key="8">
    <source>
        <dbReference type="ARBA" id="ARBA00044793"/>
    </source>
</evidence>
<keyword evidence="7 10" id="KW-0472">Membrane</keyword>
<evidence type="ECO:0000256" key="9">
    <source>
        <dbReference type="ARBA" id="ARBA00045912"/>
    </source>
</evidence>
<organism evidence="11 12">
    <name type="scientific">Amanita thiersii Skay4041</name>
    <dbReference type="NCBI Taxonomy" id="703135"/>
    <lineage>
        <taxon>Eukaryota</taxon>
        <taxon>Fungi</taxon>
        <taxon>Dikarya</taxon>
        <taxon>Basidiomycota</taxon>
        <taxon>Agaricomycotina</taxon>
        <taxon>Agaricomycetes</taxon>
        <taxon>Agaricomycetidae</taxon>
        <taxon>Agaricales</taxon>
        <taxon>Pluteineae</taxon>
        <taxon>Amanitaceae</taxon>
        <taxon>Amanita</taxon>
    </lineage>
</organism>
<feature type="transmembrane region" description="Helical" evidence="10">
    <location>
        <begin position="184"/>
        <end position="204"/>
    </location>
</feature>
<dbReference type="GO" id="GO:0034203">
    <property type="term" value="P:glycolipid translocation"/>
    <property type="evidence" value="ECO:0007669"/>
    <property type="project" value="TreeGrafter"/>
</dbReference>
<dbReference type="InterPro" id="IPR007594">
    <property type="entry name" value="RFT1"/>
</dbReference>
<evidence type="ECO:0000256" key="2">
    <source>
        <dbReference type="ARBA" id="ARBA00004922"/>
    </source>
</evidence>
<evidence type="ECO:0000313" key="11">
    <source>
        <dbReference type="EMBL" id="PFH48862.1"/>
    </source>
</evidence>
<feature type="transmembrane region" description="Helical" evidence="10">
    <location>
        <begin position="154"/>
        <end position="172"/>
    </location>
</feature>
<keyword evidence="6 10" id="KW-1133">Transmembrane helix</keyword>
<keyword evidence="12" id="KW-1185">Reference proteome</keyword>
<feature type="transmembrane region" description="Helical" evidence="10">
    <location>
        <begin position="370"/>
        <end position="390"/>
    </location>
</feature>
<dbReference type="Pfam" id="PF04506">
    <property type="entry name" value="Rft-1"/>
    <property type="match status" value="1"/>
</dbReference>
<dbReference type="Proteomes" id="UP000242287">
    <property type="component" value="Unassembled WGS sequence"/>
</dbReference>
<gene>
    <name evidence="11" type="ORF">AMATHDRAFT_64553</name>
</gene>
<feature type="transmembrane region" description="Helical" evidence="10">
    <location>
        <begin position="12"/>
        <end position="29"/>
    </location>
</feature>
<protein>
    <recommendedName>
        <fullName evidence="8 10">Man(5)GlcNAc(2)-PP-dolichol translocation protein RFT1</fullName>
    </recommendedName>
</protein>
<evidence type="ECO:0000313" key="12">
    <source>
        <dbReference type="Proteomes" id="UP000242287"/>
    </source>
</evidence>
<comment type="similarity">
    <text evidence="3 10">Belongs to the RFT1 family.</text>
</comment>
<reference evidence="11 12" key="1">
    <citation type="submission" date="2014-02" db="EMBL/GenBank/DDBJ databases">
        <title>Transposable element dynamics among asymbiotic and ectomycorrhizal Amanita fungi.</title>
        <authorList>
            <consortium name="DOE Joint Genome Institute"/>
            <person name="Hess J."/>
            <person name="Skrede I."/>
            <person name="Wolfe B."/>
            <person name="LaButti K."/>
            <person name="Ohm R.A."/>
            <person name="Grigoriev I.V."/>
            <person name="Pringle A."/>
        </authorList>
    </citation>
    <scope>NUCLEOTIDE SEQUENCE [LARGE SCALE GENOMIC DNA]</scope>
    <source>
        <strain evidence="11 12">SKay4041</strain>
    </source>
</reference>
<name>A0A2A9NME7_9AGAR</name>
<dbReference type="EMBL" id="KZ302048">
    <property type="protein sequence ID" value="PFH48862.1"/>
    <property type="molecule type" value="Genomic_DNA"/>
</dbReference>
<feature type="transmembrane region" description="Helical" evidence="10">
    <location>
        <begin position="324"/>
        <end position="350"/>
    </location>
</feature>
<dbReference type="AlphaFoldDB" id="A0A2A9NME7"/>
<dbReference type="PANTHER" id="PTHR13117:SF5">
    <property type="entry name" value="PROTEIN RFT1 HOMOLOG"/>
    <property type="match status" value="1"/>
</dbReference>
<dbReference type="GO" id="GO:0006488">
    <property type="term" value="P:dolichol-linked oligosaccharide biosynthetic process"/>
    <property type="evidence" value="ECO:0007669"/>
    <property type="project" value="InterPro"/>
</dbReference>
<comment type="subcellular location">
    <subcellularLocation>
        <location evidence="1 10">Endoplasmic reticulum membrane</location>
        <topology evidence="1 10">Multi-pass membrane protein</topology>
    </subcellularLocation>
</comment>
<keyword evidence="5 10" id="KW-0256">Endoplasmic reticulum</keyword>
<comment type="function">
    <text evidence="9 10">Intramembrane glycolipid transporter that operates in the biosynthetic pathway of dolichol-linked oligosaccharides, the glycan precursors employed in protein asparagine (N)-glycosylation. The sequential addition of sugars to dolichol pyrophosphate produces dolichol-linked oligosaccharides containing fourteen sugars, including two GlcNAcs, nine mannoses and three glucoses. Once assembled, the oligosaccharide is transferred from the lipid to nascent proteins by oligosaccharyltransferases. The assembly of dolichol-linked oligosaccharides begins on the cytosolic side of the endoplasmic reticulum membrane and finishes in its lumen. RFT1 could mediate the translocation of the cytosolically oriented intermediate DolPP-GlcNAc2Man5, produced by ALG11, into the ER lumen where dolichol-linked oligosaccharides assembly continues. However, the intramembrane lipid transporter activity could not be confirmed in vitro.</text>
</comment>
<feature type="transmembrane region" description="Helical" evidence="10">
    <location>
        <begin position="41"/>
        <end position="60"/>
    </location>
</feature>
<dbReference type="GO" id="GO:0005789">
    <property type="term" value="C:endoplasmic reticulum membrane"/>
    <property type="evidence" value="ECO:0007669"/>
    <property type="project" value="UniProtKB-SubCell"/>
</dbReference>
<dbReference type="OrthoDB" id="9979195at2759"/>
<accession>A0A2A9NME7</accession>
<keyword evidence="4 10" id="KW-0812">Transmembrane</keyword>
<evidence type="ECO:0000256" key="7">
    <source>
        <dbReference type="ARBA" id="ARBA00023136"/>
    </source>
</evidence>
<evidence type="ECO:0000256" key="1">
    <source>
        <dbReference type="ARBA" id="ARBA00004477"/>
    </source>
</evidence>
<comment type="pathway">
    <text evidence="2">Protein modification; protein glycosylation.</text>
</comment>
<evidence type="ECO:0000256" key="5">
    <source>
        <dbReference type="ARBA" id="ARBA00022824"/>
    </source>
</evidence>